<sequence>MPIAFFHFSVLSIRCRTCLPCEEEHKEKFLLKKDEIVDSCKVCILMYALPSWGVPASQLISSALKLTFILLMCIRTNDNDSPQSIFSSNNFKQPNDYIAKMFSYRH</sequence>
<dbReference type="AlphaFoldDB" id="A0A504YPM6"/>
<dbReference type="Proteomes" id="UP000316759">
    <property type="component" value="Unassembled WGS sequence"/>
</dbReference>
<comment type="caution">
    <text evidence="1">The sequence shown here is derived from an EMBL/GenBank/DDBJ whole genome shotgun (WGS) entry which is preliminary data.</text>
</comment>
<name>A0A504YPM6_FASGI</name>
<dbReference type="EMBL" id="SUNJ01010140">
    <property type="protein sequence ID" value="TPP59867.1"/>
    <property type="molecule type" value="Genomic_DNA"/>
</dbReference>
<evidence type="ECO:0000313" key="2">
    <source>
        <dbReference type="Proteomes" id="UP000316759"/>
    </source>
</evidence>
<proteinExistence type="predicted"/>
<organism evidence="1 2">
    <name type="scientific">Fasciola gigantica</name>
    <name type="common">Giant liver fluke</name>
    <dbReference type="NCBI Taxonomy" id="46835"/>
    <lineage>
        <taxon>Eukaryota</taxon>
        <taxon>Metazoa</taxon>
        <taxon>Spiralia</taxon>
        <taxon>Lophotrochozoa</taxon>
        <taxon>Platyhelminthes</taxon>
        <taxon>Trematoda</taxon>
        <taxon>Digenea</taxon>
        <taxon>Plagiorchiida</taxon>
        <taxon>Echinostomata</taxon>
        <taxon>Echinostomatoidea</taxon>
        <taxon>Fasciolidae</taxon>
        <taxon>Fasciola</taxon>
    </lineage>
</organism>
<keyword evidence="2" id="KW-1185">Reference proteome</keyword>
<dbReference type="OrthoDB" id="6226257at2759"/>
<evidence type="ECO:0000313" key="1">
    <source>
        <dbReference type="EMBL" id="TPP59867.1"/>
    </source>
</evidence>
<gene>
    <name evidence="1" type="ORF">FGIG_07700</name>
</gene>
<accession>A0A504YPM6</accession>
<protein>
    <submittedName>
        <fullName evidence="1">Uncharacterized protein</fullName>
    </submittedName>
</protein>
<reference evidence="1 2" key="1">
    <citation type="submission" date="2019-04" db="EMBL/GenBank/DDBJ databases">
        <title>Annotation for the trematode Fasciola gigantica.</title>
        <authorList>
            <person name="Choi Y.-J."/>
        </authorList>
    </citation>
    <scope>NUCLEOTIDE SEQUENCE [LARGE SCALE GENOMIC DNA]</scope>
    <source>
        <strain evidence="1">Uganda_cow_1</strain>
    </source>
</reference>